<organism evidence="2">
    <name type="scientific">viral metagenome</name>
    <dbReference type="NCBI Taxonomy" id="1070528"/>
    <lineage>
        <taxon>unclassified sequences</taxon>
        <taxon>metagenomes</taxon>
        <taxon>organismal metagenomes</taxon>
    </lineage>
</organism>
<feature type="region of interest" description="Disordered" evidence="1">
    <location>
        <begin position="1"/>
        <end position="62"/>
    </location>
</feature>
<dbReference type="EMBL" id="MN739550">
    <property type="protein sequence ID" value="QHT12784.1"/>
    <property type="molecule type" value="Genomic_DNA"/>
</dbReference>
<evidence type="ECO:0000256" key="1">
    <source>
        <dbReference type="SAM" id="MobiDB-lite"/>
    </source>
</evidence>
<feature type="compositionally biased region" description="Basic residues" evidence="1">
    <location>
        <begin position="1"/>
        <end position="13"/>
    </location>
</feature>
<feature type="compositionally biased region" description="Polar residues" evidence="1">
    <location>
        <begin position="18"/>
        <end position="29"/>
    </location>
</feature>
<evidence type="ECO:0000313" key="2">
    <source>
        <dbReference type="EMBL" id="QHT12784.1"/>
    </source>
</evidence>
<protein>
    <submittedName>
        <fullName evidence="2">Uncharacterized protein</fullName>
    </submittedName>
</protein>
<reference evidence="2" key="1">
    <citation type="journal article" date="2020" name="Nature">
        <title>Giant virus diversity and host interactions through global metagenomics.</title>
        <authorList>
            <person name="Schulz F."/>
            <person name="Roux S."/>
            <person name="Paez-Espino D."/>
            <person name="Jungbluth S."/>
            <person name="Walsh D.A."/>
            <person name="Denef V.J."/>
            <person name="McMahon K.D."/>
            <person name="Konstantinidis K.T."/>
            <person name="Eloe-Fadrosh E.A."/>
            <person name="Kyrpides N.C."/>
            <person name="Woyke T."/>
        </authorList>
    </citation>
    <scope>NUCLEOTIDE SEQUENCE</scope>
    <source>
        <strain evidence="2">GVMAG-M-3300023174-130</strain>
    </source>
</reference>
<accession>A0A6C0D9D4</accession>
<dbReference type="AlphaFoldDB" id="A0A6C0D9D4"/>
<sequence length="175" mass="19174">MARKTAHRRHKRGGTAGPVTSVSNTQPGNPNLPYSAPTLMNGGRRRRHRMRGGSDGAAPYSSASSYNAYVNGSENSQYDRTFSTSGPYSNVQGNLLIGAQGQNATMAGVPNANSLALIQRAGSRHRRSRRNTKKRRGGFLGQVINRAIVPFGLLGMQQTYRRNNSHSSKSRRRYK</sequence>
<proteinExistence type="predicted"/>
<name>A0A6C0D9D4_9ZZZZ</name>